<name>F2UQH1_SALR5</name>
<organism evidence="2">
    <name type="scientific">Salpingoeca rosetta (strain ATCC 50818 / BSB-021)</name>
    <dbReference type="NCBI Taxonomy" id="946362"/>
    <lineage>
        <taxon>Eukaryota</taxon>
        <taxon>Choanoflagellata</taxon>
        <taxon>Craspedida</taxon>
        <taxon>Salpingoecidae</taxon>
        <taxon>Salpingoeca</taxon>
    </lineage>
</organism>
<proteinExistence type="predicted"/>
<keyword evidence="2" id="KW-1185">Reference proteome</keyword>
<accession>F2UQH1</accession>
<gene>
    <name evidence="1" type="ORF">PTSG_10160</name>
</gene>
<dbReference type="InParanoid" id="F2UQH1"/>
<dbReference type="AlphaFoldDB" id="F2UQH1"/>
<dbReference type="RefSeq" id="XP_004988497.1">
    <property type="nucleotide sequence ID" value="XM_004988440.1"/>
</dbReference>
<dbReference type="KEGG" id="sre:PTSG_10160"/>
<sequence>MSANSLDQRRPSITLRTRRHATLSTKLQTSCALQGCSDILAPNPFHLRSSLPACIWPCHPWRADTGSSTDPFTPMHHVGNSPKTAQAPTCTLTRNTLRVRADMSDRGSRLLPPSCSFSLFSFSSAAVVSVSAAAWEWAAAPPISNLFFAIGPTSFACEMPQPISPSLPLALMPVLLATRARAGMC</sequence>
<evidence type="ECO:0000313" key="2">
    <source>
        <dbReference type="Proteomes" id="UP000007799"/>
    </source>
</evidence>
<protein>
    <submittedName>
        <fullName evidence="1">Uncharacterized protein</fullName>
    </submittedName>
</protein>
<evidence type="ECO:0000313" key="1">
    <source>
        <dbReference type="EMBL" id="EGD79876.1"/>
    </source>
</evidence>
<dbReference type="GeneID" id="16069027"/>
<dbReference type="Proteomes" id="UP000007799">
    <property type="component" value="Unassembled WGS sequence"/>
</dbReference>
<dbReference type="EMBL" id="GL832989">
    <property type="protein sequence ID" value="EGD79876.1"/>
    <property type="molecule type" value="Genomic_DNA"/>
</dbReference>
<reference evidence="1" key="1">
    <citation type="submission" date="2009-08" db="EMBL/GenBank/DDBJ databases">
        <title>Annotation of Salpingoeca rosetta.</title>
        <authorList>
            <consortium name="The Broad Institute Genome Sequencing Platform"/>
            <person name="Russ C."/>
            <person name="Cuomo C."/>
            <person name="Burger G."/>
            <person name="Gray M.W."/>
            <person name="Holland P.W.H."/>
            <person name="King N."/>
            <person name="Lang F.B.F."/>
            <person name="Roger A.J."/>
            <person name="Ruiz-Trillo I."/>
            <person name="Young S.K."/>
            <person name="Zeng Q."/>
            <person name="Gargeya S."/>
            <person name="Alvarado L."/>
            <person name="Berlin A."/>
            <person name="Chapman S.B."/>
            <person name="Chen Z."/>
            <person name="Freedman E."/>
            <person name="Gellesch M."/>
            <person name="Goldberg J."/>
            <person name="Griggs A."/>
            <person name="Gujja S."/>
            <person name="Heilman E."/>
            <person name="Heiman D."/>
            <person name="Howarth C."/>
            <person name="Mehta T."/>
            <person name="Neiman D."/>
            <person name="Pearson M."/>
            <person name="Roberts A."/>
            <person name="Saif S."/>
            <person name="Shea T."/>
            <person name="Shenoy N."/>
            <person name="Sisk P."/>
            <person name="Stolte C."/>
            <person name="Sykes S."/>
            <person name="White J."/>
            <person name="Yandava C."/>
            <person name="Haas B."/>
            <person name="Nusbaum C."/>
            <person name="Birren B."/>
        </authorList>
    </citation>
    <scope>NUCLEOTIDE SEQUENCE [LARGE SCALE GENOMIC DNA]</scope>
    <source>
        <strain evidence="1">ATCC 50818</strain>
    </source>
</reference>